<name>A0AAV8WC44_9CUCU</name>
<accession>A0AAV8WC44</accession>
<keyword evidence="3" id="KW-0964">Secreted</keyword>
<evidence type="ECO:0000256" key="3">
    <source>
        <dbReference type="ARBA" id="ARBA00022525"/>
    </source>
</evidence>
<protein>
    <submittedName>
        <fullName evidence="8">Uncharacterized protein</fullName>
    </submittedName>
</protein>
<evidence type="ECO:0000256" key="6">
    <source>
        <dbReference type="ARBA" id="ARBA00056866"/>
    </source>
</evidence>
<keyword evidence="9" id="KW-1185">Reference proteome</keyword>
<evidence type="ECO:0000256" key="5">
    <source>
        <dbReference type="ARBA" id="ARBA00023180"/>
    </source>
</evidence>
<evidence type="ECO:0000256" key="2">
    <source>
        <dbReference type="ARBA" id="ARBA00008098"/>
    </source>
</evidence>
<comment type="caution">
    <text evidence="8">The sequence shown here is derived from an EMBL/GenBank/DDBJ whole genome shotgun (WGS) entry which is preliminary data.</text>
</comment>
<evidence type="ECO:0000256" key="7">
    <source>
        <dbReference type="SAM" id="SignalP"/>
    </source>
</evidence>
<dbReference type="Pfam" id="PF01395">
    <property type="entry name" value="PBP_GOBP"/>
    <property type="match status" value="1"/>
</dbReference>
<feature type="signal peptide" evidence="7">
    <location>
        <begin position="1"/>
        <end position="18"/>
    </location>
</feature>
<gene>
    <name evidence="8" type="ORF">NQ315_006947</name>
</gene>
<comment type="subcellular location">
    <subcellularLocation>
        <location evidence="1">Secreted</location>
    </subcellularLocation>
</comment>
<proteinExistence type="inferred from homology"/>
<dbReference type="Gene3D" id="1.10.238.20">
    <property type="entry name" value="Pheromone/general odorant binding protein domain"/>
    <property type="match status" value="1"/>
</dbReference>
<dbReference type="GO" id="GO:0007608">
    <property type="term" value="P:sensory perception of smell"/>
    <property type="evidence" value="ECO:0007669"/>
    <property type="project" value="TreeGrafter"/>
</dbReference>
<keyword evidence="4 7" id="KW-0732">Signal</keyword>
<dbReference type="CDD" id="cd23992">
    <property type="entry name" value="PBP_GOBP"/>
    <property type="match status" value="1"/>
</dbReference>
<dbReference type="GO" id="GO:0005549">
    <property type="term" value="F:odorant binding"/>
    <property type="evidence" value="ECO:0007669"/>
    <property type="project" value="InterPro"/>
</dbReference>
<dbReference type="GO" id="GO:0005615">
    <property type="term" value="C:extracellular space"/>
    <property type="evidence" value="ECO:0007669"/>
    <property type="project" value="TreeGrafter"/>
</dbReference>
<dbReference type="FunFam" id="1.10.238.20:FF:000001">
    <property type="entry name" value="General odorant-binding protein lush"/>
    <property type="match status" value="1"/>
</dbReference>
<evidence type="ECO:0000256" key="1">
    <source>
        <dbReference type="ARBA" id="ARBA00004613"/>
    </source>
</evidence>
<dbReference type="SMART" id="SM00708">
    <property type="entry name" value="PhBP"/>
    <property type="match status" value="1"/>
</dbReference>
<evidence type="ECO:0000313" key="9">
    <source>
        <dbReference type="Proteomes" id="UP001159042"/>
    </source>
</evidence>
<dbReference type="PANTHER" id="PTHR11857">
    <property type="entry name" value="ODORANT BINDING PROTEIN-RELATED"/>
    <property type="match status" value="1"/>
</dbReference>
<organism evidence="8 9">
    <name type="scientific">Exocentrus adspersus</name>
    <dbReference type="NCBI Taxonomy" id="1586481"/>
    <lineage>
        <taxon>Eukaryota</taxon>
        <taxon>Metazoa</taxon>
        <taxon>Ecdysozoa</taxon>
        <taxon>Arthropoda</taxon>
        <taxon>Hexapoda</taxon>
        <taxon>Insecta</taxon>
        <taxon>Pterygota</taxon>
        <taxon>Neoptera</taxon>
        <taxon>Endopterygota</taxon>
        <taxon>Coleoptera</taxon>
        <taxon>Polyphaga</taxon>
        <taxon>Cucujiformia</taxon>
        <taxon>Chrysomeloidea</taxon>
        <taxon>Cerambycidae</taxon>
        <taxon>Lamiinae</taxon>
        <taxon>Acanthocinini</taxon>
        <taxon>Exocentrus</taxon>
    </lineage>
</organism>
<dbReference type="Proteomes" id="UP001159042">
    <property type="component" value="Unassembled WGS sequence"/>
</dbReference>
<feature type="chain" id="PRO_5043631043" evidence="7">
    <location>
        <begin position="19"/>
        <end position="133"/>
    </location>
</feature>
<dbReference type="SUPFAM" id="SSF47565">
    <property type="entry name" value="Insect pheromone/odorant-binding proteins"/>
    <property type="match status" value="1"/>
</dbReference>
<keyword evidence="5" id="KW-0325">Glycoprotein</keyword>
<dbReference type="InterPro" id="IPR006170">
    <property type="entry name" value="PBP/GOBP"/>
</dbReference>
<dbReference type="AlphaFoldDB" id="A0AAV8WC44"/>
<comment type="function">
    <text evidence="6">May be a carrier protein for lipids.</text>
</comment>
<dbReference type="EMBL" id="JANEYG010000003">
    <property type="protein sequence ID" value="KAJ8924163.1"/>
    <property type="molecule type" value="Genomic_DNA"/>
</dbReference>
<reference evidence="8 9" key="1">
    <citation type="journal article" date="2023" name="Insect Mol. Biol.">
        <title>Genome sequencing provides insights into the evolution of gene families encoding plant cell wall-degrading enzymes in longhorned beetles.</title>
        <authorList>
            <person name="Shin N.R."/>
            <person name="Okamura Y."/>
            <person name="Kirsch R."/>
            <person name="Pauchet Y."/>
        </authorList>
    </citation>
    <scope>NUCLEOTIDE SEQUENCE [LARGE SCALE GENOMIC DNA]</scope>
    <source>
        <strain evidence="8">EAD_L_NR</strain>
    </source>
</reference>
<dbReference type="InterPro" id="IPR036728">
    <property type="entry name" value="PBP_GOBP_sf"/>
</dbReference>
<sequence>MKFSLAVVVLTLLVVVKAELTLEQLRKLKTHREECLKESGADPEVVSNARRGNAVDDPKLKEHLLCMFKRIGFLNDEGQLQKDVLKRKLVDVIKEEELADKLIAECVIQGETPQATAFNSFKCFFKETGLPIV</sequence>
<evidence type="ECO:0000256" key="4">
    <source>
        <dbReference type="ARBA" id="ARBA00022729"/>
    </source>
</evidence>
<evidence type="ECO:0000313" key="8">
    <source>
        <dbReference type="EMBL" id="KAJ8924163.1"/>
    </source>
</evidence>
<comment type="similarity">
    <text evidence="2">Belongs to the PBP/GOBP family.</text>
</comment>
<dbReference type="PANTHER" id="PTHR11857:SF43">
    <property type="entry name" value="GEO07291P1-RELATED"/>
    <property type="match status" value="1"/>
</dbReference>